<feature type="domain" description="D-isomer specific 2-hydroxyacid dehydrogenase catalytic" evidence="5">
    <location>
        <begin position="34"/>
        <end position="318"/>
    </location>
</feature>
<accession>A0A809R6R9</accession>
<dbReference type="PROSITE" id="PS00671">
    <property type="entry name" value="D_2_HYDROXYACID_DH_3"/>
    <property type="match status" value="1"/>
</dbReference>
<dbReference type="SUPFAM" id="SSF51735">
    <property type="entry name" value="NAD(P)-binding Rossmann-fold domains"/>
    <property type="match status" value="1"/>
</dbReference>
<feature type="domain" description="D-isomer specific 2-hydroxyacid dehydrogenase NAD-binding" evidence="6">
    <location>
        <begin position="107"/>
        <end position="288"/>
    </location>
</feature>
<evidence type="ECO:0000259" key="6">
    <source>
        <dbReference type="Pfam" id="PF02826"/>
    </source>
</evidence>
<dbReference type="Pfam" id="PF02826">
    <property type="entry name" value="2-Hacid_dh_C"/>
    <property type="match status" value="1"/>
</dbReference>
<dbReference type="Gene3D" id="3.40.50.720">
    <property type="entry name" value="NAD(P)-binding Rossmann-like Domain"/>
    <property type="match status" value="2"/>
</dbReference>
<dbReference type="InterPro" id="IPR006139">
    <property type="entry name" value="D-isomer_2_OHA_DH_cat_dom"/>
</dbReference>
<dbReference type="PANTHER" id="PTHR43761">
    <property type="entry name" value="D-ISOMER SPECIFIC 2-HYDROXYACID DEHYDROGENASE FAMILY PROTEIN (AFU_ORTHOLOGUE AFUA_1G13630)"/>
    <property type="match status" value="1"/>
</dbReference>
<dbReference type="AlphaFoldDB" id="A0A809R6R9"/>
<keyword evidence="2 4" id="KW-0560">Oxidoreductase</keyword>
<dbReference type="GO" id="GO:0016616">
    <property type="term" value="F:oxidoreductase activity, acting on the CH-OH group of donors, NAD or NADP as acceptor"/>
    <property type="evidence" value="ECO:0007669"/>
    <property type="project" value="InterPro"/>
</dbReference>
<dbReference type="EMBL" id="AP021857">
    <property type="protein sequence ID" value="BBO20015.1"/>
    <property type="molecule type" value="Genomic_DNA"/>
</dbReference>
<dbReference type="CDD" id="cd12162">
    <property type="entry name" value="2-Hacid_dh_4"/>
    <property type="match status" value="1"/>
</dbReference>
<evidence type="ECO:0000256" key="3">
    <source>
        <dbReference type="ARBA" id="ARBA00023027"/>
    </source>
</evidence>
<evidence type="ECO:0000259" key="5">
    <source>
        <dbReference type="Pfam" id="PF00389"/>
    </source>
</evidence>
<keyword evidence="3" id="KW-0520">NAD</keyword>
<dbReference type="Proteomes" id="UP000662914">
    <property type="component" value="Chromosome"/>
</dbReference>
<evidence type="ECO:0000313" key="8">
    <source>
        <dbReference type="Proteomes" id="UP000662914"/>
    </source>
</evidence>
<dbReference type="SUPFAM" id="SSF52283">
    <property type="entry name" value="Formate/glycerate dehydrogenase catalytic domain-like"/>
    <property type="match status" value="1"/>
</dbReference>
<protein>
    <submittedName>
        <fullName evidence="7">D-2-hydroxyacid dehydrogenase</fullName>
    </submittedName>
</protein>
<organism evidence="7 8">
    <name type="scientific">Candidatus Desulfobacillus denitrificans</name>
    <dbReference type="NCBI Taxonomy" id="2608985"/>
    <lineage>
        <taxon>Bacteria</taxon>
        <taxon>Pseudomonadati</taxon>
        <taxon>Pseudomonadota</taxon>
        <taxon>Betaproteobacteria</taxon>
        <taxon>Candidatus Desulfobacillus</taxon>
    </lineage>
</organism>
<proteinExistence type="inferred from homology"/>
<dbReference type="InterPro" id="IPR029753">
    <property type="entry name" value="D-isomer_DH_CS"/>
</dbReference>
<name>A0A809R6R9_9PROT</name>
<dbReference type="InterPro" id="IPR050418">
    <property type="entry name" value="D-iso_2-hydroxyacid_DH_PdxB"/>
</dbReference>
<evidence type="ECO:0000256" key="1">
    <source>
        <dbReference type="ARBA" id="ARBA00005854"/>
    </source>
</evidence>
<evidence type="ECO:0000313" key="7">
    <source>
        <dbReference type="EMBL" id="BBO20015.1"/>
    </source>
</evidence>
<dbReference type="KEGG" id="ddz:DSYM_07140"/>
<evidence type="ECO:0000256" key="4">
    <source>
        <dbReference type="RuleBase" id="RU003719"/>
    </source>
</evidence>
<reference evidence="7" key="1">
    <citation type="journal article" name="DNA Res.">
        <title>The physiological potential of anammox bacteria as revealed by their core genome structure.</title>
        <authorList>
            <person name="Okubo T."/>
            <person name="Toyoda A."/>
            <person name="Fukuhara K."/>
            <person name="Uchiyama I."/>
            <person name="Harigaya Y."/>
            <person name="Kuroiwa M."/>
            <person name="Suzuki T."/>
            <person name="Murakami Y."/>
            <person name="Suwa Y."/>
            <person name="Takami H."/>
        </authorList>
    </citation>
    <scope>NUCLEOTIDE SEQUENCE</scope>
    <source>
        <strain evidence="7">317325-3</strain>
    </source>
</reference>
<dbReference type="InterPro" id="IPR036291">
    <property type="entry name" value="NAD(P)-bd_dom_sf"/>
</dbReference>
<gene>
    <name evidence="7" type="ORF">DSYM_07140</name>
</gene>
<dbReference type="Pfam" id="PF00389">
    <property type="entry name" value="2-Hacid_dh"/>
    <property type="match status" value="1"/>
</dbReference>
<evidence type="ECO:0000256" key="2">
    <source>
        <dbReference type="ARBA" id="ARBA00023002"/>
    </source>
</evidence>
<dbReference type="PANTHER" id="PTHR43761:SF1">
    <property type="entry name" value="D-ISOMER SPECIFIC 2-HYDROXYACID DEHYDROGENASE CATALYTIC DOMAIN-CONTAINING PROTEIN-RELATED"/>
    <property type="match status" value="1"/>
</dbReference>
<dbReference type="InterPro" id="IPR006140">
    <property type="entry name" value="D-isomer_DH_NAD-bd"/>
</dbReference>
<dbReference type="GO" id="GO:0051287">
    <property type="term" value="F:NAD binding"/>
    <property type="evidence" value="ECO:0007669"/>
    <property type="project" value="InterPro"/>
</dbReference>
<dbReference type="PROSITE" id="PS00670">
    <property type="entry name" value="D_2_HYDROXYACID_DH_2"/>
    <property type="match status" value="1"/>
</dbReference>
<comment type="similarity">
    <text evidence="1 4">Belongs to the D-isomer specific 2-hydroxyacid dehydrogenase family.</text>
</comment>
<sequence>MSEHRIVFLERDSIRGSFRRPDFPHDYDEYPLTKPEELAQRLRDASIVIVNKLQLRGELLAALPKLKMIACAATGTDNVDLAWCRAHGIVACNIRGYAANTVPEHAIALAMALRRNLLAYRRDVHAGKWQQAPMFCFFDHPIGDLHGATLGIFGRGSLGEGVARLAEAFGMRVLWGEHKGVEETKVRPGRTAFETVLREADVISLHCPLNDATRGMIGAAELKAMKRDAVLINTARGGLVDEAALARALKEGWIGGAGFDVLSQEPPREGNPLLELDLPNFILTPHVAWASARAMQALLDQLTGNIEAFARGEPRNRVA</sequence>